<comment type="caution">
    <text evidence="2">The sequence shown here is derived from an EMBL/GenBank/DDBJ whole genome shotgun (WGS) entry which is preliminary data.</text>
</comment>
<dbReference type="Proteomes" id="UP000306274">
    <property type="component" value="Unassembled WGS sequence"/>
</dbReference>
<protein>
    <submittedName>
        <fullName evidence="2">Uncharacterized protein</fullName>
    </submittedName>
</protein>
<organism evidence="2 3">
    <name type="scientific">Streptomyces rhizosphaericola</name>
    <dbReference type="NCBI Taxonomy" id="2564098"/>
    <lineage>
        <taxon>Bacteria</taxon>
        <taxon>Bacillati</taxon>
        <taxon>Actinomycetota</taxon>
        <taxon>Actinomycetes</taxon>
        <taxon>Kitasatosporales</taxon>
        <taxon>Streptomycetaceae</taxon>
        <taxon>Streptomyces</taxon>
    </lineage>
</organism>
<feature type="region of interest" description="Disordered" evidence="1">
    <location>
        <begin position="1"/>
        <end position="24"/>
    </location>
</feature>
<keyword evidence="3" id="KW-1185">Reference proteome</keyword>
<reference evidence="2 3" key="1">
    <citation type="submission" date="2019-04" db="EMBL/GenBank/DDBJ databases">
        <title>Streptomyces rhizosphaericola sp. nov., an actinobacterium isolated from the wheat rhizosphere.</title>
        <authorList>
            <person name="Vargas Hoyos H.A."/>
            <person name="Santos S.N."/>
            <person name="Genuario D.B."/>
            <person name="Melo I.S."/>
            <person name="Da Silva L.J."/>
            <person name="Da Silva F.S.P."/>
            <person name="Zucchi T.D."/>
        </authorList>
    </citation>
    <scope>NUCLEOTIDE SEQUENCE [LARGE SCALE GENOMIC DNA]</scope>
    <source>
        <strain evidence="2 3">1AS2c</strain>
    </source>
</reference>
<gene>
    <name evidence="2" type="ORF">E5Z02_25195</name>
</gene>
<evidence type="ECO:0000313" key="2">
    <source>
        <dbReference type="EMBL" id="TGZ03672.1"/>
    </source>
</evidence>
<name>A0ABY2P972_9ACTN</name>
<sequence length="144" mass="15666">MGGTVARPDRAARRVVAPRRHGHQTRTATAIGDDANTVQNLLRSKGTHGHDVIVHGTERGDFIVNGKITHPQQIAELVRENPFYNGGPIQLVTCHGASKAASELSHALGGVEVRNASRHQVDLDPRTGRVREWPEGRLGEPKLK</sequence>
<dbReference type="RefSeq" id="WP_136017140.1">
    <property type="nucleotide sequence ID" value="NZ_SRZK01000317.1"/>
</dbReference>
<evidence type="ECO:0000256" key="1">
    <source>
        <dbReference type="SAM" id="MobiDB-lite"/>
    </source>
</evidence>
<accession>A0ABY2P972</accession>
<dbReference type="EMBL" id="SRZK01000317">
    <property type="protein sequence ID" value="TGZ03672.1"/>
    <property type="molecule type" value="Genomic_DNA"/>
</dbReference>
<proteinExistence type="predicted"/>
<evidence type="ECO:0000313" key="3">
    <source>
        <dbReference type="Proteomes" id="UP000306274"/>
    </source>
</evidence>